<organism evidence="1 2">
    <name type="scientific">Metabacillus lacus</name>
    <dbReference type="NCBI Taxonomy" id="1983721"/>
    <lineage>
        <taxon>Bacteria</taxon>
        <taxon>Bacillati</taxon>
        <taxon>Bacillota</taxon>
        <taxon>Bacilli</taxon>
        <taxon>Bacillales</taxon>
        <taxon>Bacillaceae</taxon>
        <taxon>Metabacillus</taxon>
    </lineage>
</organism>
<protein>
    <submittedName>
        <fullName evidence="1">Uncharacterized protein</fullName>
    </submittedName>
</protein>
<evidence type="ECO:0000313" key="2">
    <source>
        <dbReference type="Proteomes" id="UP000448867"/>
    </source>
</evidence>
<comment type="caution">
    <text evidence="1">The sequence shown here is derived from an EMBL/GenBank/DDBJ whole genome shotgun (WGS) entry which is preliminary data.</text>
</comment>
<accession>A0A7X2LYR4</accession>
<sequence>MNDVFSALIKVREKTMFYGDSLHFHYEGAETVFLQWKISPNTLKALPNILLEEEDSLKIIIRLHASGNYDYHVGAHTGQKTVYLPTHITEICAAQLLVFSSSGISLALAEQYETEGGADKVGWDGNSSFSGYSNYES</sequence>
<dbReference type="AlphaFoldDB" id="A0A7X2LYR4"/>
<dbReference type="RefSeq" id="WP_170289383.1">
    <property type="nucleotide sequence ID" value="NZ_WKKI01000018.1"/>
</dbReference>
<reference evidence="1 2" key="1">
    <citation type="submission" date="2019-11" db="EMBL/GenBank/DDBJ databases">
        <title>Bacillus lacus genome.</title>
        <authorList>
            <person name="Allen C.J."/>
            <person name="Newman J.D."/>
        </authorList>
    </citation>
    <scope>NUCLEOTIDE SEQUENCE [LARGE SCALE GENOMIC DNA]</scope>
    <source>
        <strain evidence="1 2">KCTC 33946</strain>
    </source>
</reference>
<evidence type="ECO:0000313" key="1">
    <source>
        <dbReference type="EMBL" id="MRX72636.1"/>
    </source>
</evidence>
<dbReference type="Proteomes" id="UP000448867">
    <property type="component" value="Unassembled WGS sequence"/>
</dbReference>
<keyword evidence="2" id="KW-1185">Reference proteome</keyword>
<proteinExistence type="predicted"/>
<gene>
    <name evidence="1" type="ORF">GJU40_10805</name>
</gene>
<dbReference type="EMBL" id="WKKI01000018">
    <property type="protein sequence ID" value="MRX72636.1"/>
    <property type="molecule type" value="Genomic_DNA"/>
</dbReference>
<name>A0A7X2LYR4_9BACI</name>